<dbReference type="Proteomes" id="UP000007487">
    <property type="component" value="Chromosome"/>
</dbReference>
<dbReference type="AlphaFoldDB" id="F0RA05"/>
<protein>
    <submittedName>
        <fullName evidence="2">MOSC domain containing protein</fullName>
    </submittedName>
</protein>
<organism evidence="2 3">
    <name type="scientific">Cellulophaga lytica (strain ATCC 23178 / DSM 7489 / JCM 8516 / NBRC 14961 / NCIMB 1423 / VKM B-1433 / Cy l20)</name>
    <dbReference type="NCBI Taxonomy" id="867900"/>
    <lineage>
        <taxon>Bacteria</taxon>
        <taxon>Pseudomonadati</taxon>
        <taxon>Bacteroidota</taxon>
        <taxon>Flavobacteriia</taxon>
        <taxon>Flavobacteriales</taxon>
        <taxon>Flavobacteriaceae</taxon>
        <taxon>Cellulophaga</taxon>
    </lineage>
</organism>
<proteinExistence type="predicted"/>
<evidence type="ECO:0000313" key="3">
    <source>
        <dbReference type="Proteomes" id="UP000007487"/>
    </source>
</evidence>
<dbReference type="GO" id="GO:0030170">
    <property type="term" value="F:pyridoxal phosphate binding"/>
    <property type="evidence" value="ECO:0007669"/>
    <property type="project" value="InterPro"/>
</dbReference>
<dbReference type="Gene3D" id="2.40.33.20">
    <property type="entry name" value="PK beta-barrel domain-like"/>
    <property type="match status" value="1"/>
</dbReference>
<evidence type="ECO:0000313" key="2">
    <source>
        <dbReference type="EMBL" id="ADY28334.1"/>
    </source>
</evidence>
<dbReference type="PANTHER" id="PTHR30212">
    <property type="entry name" value="PROTEIN YIIM"/>
    <property type="match status" value="1"/>
</dbReference>
<dbReference type="SUPFAM" id="SSF50800">
    <property type="entry name" value="PK beta-barrel domain-like"/>
    <property type="match status" value="1"/>
</dbReference>
<gene>
    <name evidence="2" type="ordered locus">Celly_0499</name>
</gene>
<dbReference type="InterPro" id="IPR011037">
    <property type="entry name" value="Pyrv_Knase-like_insert_dom_sf"/>
</dbReference>
<feature type="domain" description="MOSC" evidence="1">
    <location>
        <begin position="35"/>
        <end position="170"/>
    </location>
</feature>
<dbReference type="GO" id="GO:0030151">
    <property type="term" value="F:molybdenum ion binding"/>
    <property type="evidence" value="ECO:0007669"/>
    <property type="project" value="InterPro"/>
</dbReference>
<dbReference type="PROSITE" id="PS51340">
    <property type="entry name" value="MOSC"/>
    <property type="match status" value="1"/>
</dbReference>
<dbReference type="Pfam" id="PF03473">
    <property type="entry name" value="MOSC"/>
    <property type="match status" value="1"/>
</dbReference>
<sequence length="217" mass="24973">MVFYLYRMKVIATNLGKPTKIQWNGKEEVTGIYKYPTTAPLLLTSTDVVNDTVIDRKHHGGTNKACYLFSADVYAYWKNLYPTLEWNWGMFGENLTVEGLNEATIRIGDIYKIGTAIVQVSQPREPCYKLGIRFGNQQILKQFIDHNRPGTYVRILQEGTVKTGDIFTLVEQSKNEITVQDFYKLLFAKEKDTYLVKLAVNNTALPEKKRTRLAKYL</sequence>
<accession>F0RA05</accession>
<name>F0RA05_CELLC</name>
<dbReference type="KEGG" id="cly:Celly_0499"/>
<dbReference type="PANTHER" id="PTHR30212:SF2">
    <property type="entry name" value="PROTEIN YIIM"/>
    <property type="match status" value="1"/>
</dbReference>
<dbReference type="GO" id="GO:0003824">
    <property type="term" value="F:catalytic activity"/>
    <property type="evidence" value="ECO:0007669"/>
    <property type="project" value="InterPro"/>
</dbReference>
<dbReference type="InterPro" id="IPR052353">
    <property type="entry name" value="Benzoxazolinone_Detox_Enz"/>
</dbReference>
<evidence type="ECO:0000259" key="1">
    <source>
        <dbReference type="PROSITE" id="PS51340"/>
    </source>
</evidence>
<dbReference type="HOGENOM" id="CLU_082566_1_0_10"/>
<dbReference type="STRING" id="867900.Celly_0499"/>
<dbReference type="InterPro" id="IPR005302">
    <property type="entry name" value="MoCF_Sase_C"/>
</dbReference>
<reference evidence="2 3" key="1">
    <citation type="journal article" date="2011" name="Stand. Genomic Sci.">
        <title>Complete genome sequence of Cellulophaga lytica type strain (LIM- 21).</title>
        <authorList>
            <person name="Pati A."/>
            <person name="Abt B."/>
            <person name="Teshima H."/>
            <person name="Nolan M."/>
            <person name="Lapidus A."/>
            <person name="Lucas S."/>
            <person name="Hammon N."/>
            <person name="Deshpande S."/>
            <person name="Cheng J.F."/>
            <person name="Tapia R."/>
            <person name="Han C."/>
            <person name="Goodwin L."/>
            <person name="Pitluck S."/>
            <person name="Liolios K."/>
            <person name="Pagani I."/>
            <person name="Mavromatis K."/>
            <person name="Ovchinikova G."/>
            <person name="Chen A."/>
            <person name="Palaniappan K."/>
            <person name="Land M."/>
            <person name="Hauser L."/>
            <person name="Jeffries C.D."/>
            <person name="Detter J.C."/>
            <person name="Brambilla E.M."/>
            <person name="Kannan K.P."/>
            <person name="Rohde M."/>
            <person name="Spring S."/>
            <person name="Goker M."/>
            <person name="Woyke T."/>
            <person name="Bristow J."/>
            <person name="Eisen J.A."/>
            <person name="Markowitz V."/>
            <person name="Hugenholtz P."/>
            <person name="Kyrpides N.C."/>
            <person name="Klenk H.P."/>
            <person name="Ivanova N."/>
        </authorList>
    </citation>
    <scope>NUCLEOTIDE SEQUENCE [LARGE SCALE GENOMIC DNA]</scope>
    <source>
        <strain evidence="3">ATCC 23178 / DSM 7489 / JCM 8516 / NBRC 14961 / NCIMB 1423 / VKM B-1433 / Cy l20</strain>
    </source>
</reference>
<dbReference type="EMBL" id="CP002534">
    <property type="protein sequence ID" value="ADY28334.1"/>
    <property type="molecule type" value="Genomic_DNA"/>
</dbReference>
<dbReference type="eggNOG" id="COG2258">
    <property type="taxonomic scope" value="Bacteria"/>
</dbReference>
<keyword evidence="3" id="KW-1185">Reference proteome</keyword>